<dbReference type="Gene3D" id="3.40.50.1000">
    <property type="entry name" value="HAD superfamily/HAD-like"/>
    <property type="match status" value="1"/>
</dbReference>
<dbReference type="RefSeq" id="XP_068359256.1">
    <property type="nucleotide sequence ID" value="XM_068504674.1"/>
</dbReference>
<proteinExistence type="predicted"/>
<name>A0A1J4K5G9_9EUKA</name>
<dbReference type="InterPro" id="IPR023214">
    <property type="entry name" value="HAD_sf"/>
</dbReference>
<dbReference type="GeneID" id="94839378"/>
<dbReference type="AlphaFoldDB" id="A0A1J4K5G9"/>
<dbReference type="Pfam" id="PF13419">
    <property type="entry name" value="HAD_2"/>
    <property type="match status" value="1"/>
</dbReference>
<dbReference type="InterPro" id="IPR036412">
    <property type="entry name" value="HAD-like_sf"/>
</dbReference>
<dbReference type="SUPFAM" id="SSF56784">
    <property type="entry name" value="HAD-like"/>
    <property type="match status" value="1"/>
</dbReference>
<dbReference type="Gene3D" id="1.10.150.240">
    <property type="entry name" value="Putative phosphatase, domain 2"/>
    <property type="match status" value="1"/>
</dbReference>
<dbReference type="Proteomes" id="UP000179807">
    <property type="component" value="Unassembled WGS sequence"/>
</dbReference>
<gene>
    <name evidence="1" type="ORF">TRFO_25985</name>
</gene>
<dbReference type="InterPro" id="IPR041492">
    <property type="entry name" value="HAD_2"/>
</dbReference>
<comment type="caution">
    <text evidence="1">The sequence shown here is derived from an EMBL/GenBank/DDBJ whole genome shotgun (WGS) entry which is preliminary data.</text>
</comment>
<organism evidence="1 2">
    <name type="scientific">Tritrichomonas foetus</name>
    <dbReference type="NCBI Taxonomy" id="1144522"/>
    <lineage>
        <taxon>Eukaryota</taxon>
        <taxon>Metamonada</taxon>
        <taxon>Parabasalia</taxon>
        <taxon>Tritrichomonadida</taxon>
        <taxon>Tritrichomonadidae</taxon>
        <taxon>Tritrichomonas</taxon>
    </lineage>
</organism>
<dbReference type="SFLD" id="SFLDS00003">
    <property type="entry name" value="Haloacid_Dehalogenase"/>
    <property type="match status" value="1"/>
</dbReference>
<reference evidence="1" key="1">
    <citation type="submission" date="2016-10" db="EMBL/GenBank/DDBJ databases">
        <authorList>
            <person name="Benchimol M."/>
            <person name="Almeida L.G."/>
            <person name="Vasconcelos A.T."/>
            <person name="Perreira-Neves A."/>
            <person name="Rosa I.A."/>
            <person name="Tasca T."/>
            <person name="Bogo M.R."/>
            <person name="de Souza W."/>
        </authorList>
    </citation>
    <scope>NUCLEOTIDE SEQUENCE [LARGE SCALE GENOMIC DNA]</scope>
    <source>
        <strain evidence="1">K</strain>
    </source>
</reference>
<sequence length="261" mass="29318">MILLTVSDFVHFGSELNHLIIDLSVSKYMKNILVTFDIDSTLLKTLQSSPHNRALQHALKEMFGVDERPAVYLNVSFSGCSDEWIVNELIKKATNSQTAEKKLRDKFVEISEKIFPDLLKQEDLIILPGIENLLENLRSHSNVTTAVCSGNLTNIGWMKIERSGLGKYFPEKASGWGEFEDRADILRAGIKSAEEKTGKKFDKIIHIGDAPQDVKAAHDVNAKAVAVKTGRYKDDDFEQPCLIVDNAEIGYQKIVDFIFSE</sequence>
<dbReference type="GO" id="GO:0016787">
    <property type="term" value="F:hydrolase activity"/>
    <property type="evidence" value="ECO:0007669"/>
    <property type="project" value="UniProtKB-KW"/>
</dbReference>
<dbReference type="SFLD" id="SFLDG01129">
    <property type="entry name" value="C1.5:_HAD__Beta-PGM__Phosphata"/>
    <property type="match status" value="1"/>
</dbReference>
<evidence type="ECO:0000313" key="2">
    <source>
        <dbReference type="Proteomes" id="UP000179807"/>
    </source>
</evidence>
<evidence type="ECO:0000313" key="1">
    <source>
        <dbReference type="EMBL" id="OHT06120.1"/>
    </source>
</evidence>
<dbReference type="PANTHER" id="PTHR43885:SF1">
    <property type="entry name" value="SUPERFAMILY HYDROLASE, PUTATIVE (AFU_ORTHOLOGUE AFUA_4G13290)-RELATED"/>
    <property type="match status" value="1"/>
</dbReference>
<dbReference type="VEuPathDB" id="TrichDB:TRFO_25985"/>
<dbReference type="PANTHER" id="PTHR43885">
    <property type="entry name" value="HALOACID DEHALOGENASE-LIKE HYDROLASE"/>
    <property type="match status" value="1"/>
</dbReference>
<dbReference type="OrthoDB" id="40579at2759"/>
<dbReference type="EMBL" id="MLAK01000736">
    <property type="protein sequence ID" value="OHT06120.1"/>
    <property type="molecule type" value="Genomic_DNA"/>
</dbReference>
<accession>A0A1J4K5G9</accession>
<dbReference type="InterPro" id="IPR023198">
    <property type="entry name" value="PGP-like_dom2"/>
</dbReference>
<protein>
    <submittedName>
        <fullName evidence="1">Haloacid dehalogenase-like hydrolase family protein</fullName>
    </submittedName>
</protein>
<keyword evidence="2" id="KW-1185">Reference proteome</keyword>